<dbReference type="EMBL" id="CADCTN010000086">
    <property type="protein sequence ID" value="CAA9234885.1"/>
    <property type="molecule type" value="Genomic_DNA"/>
</dbReference>
<gene>
    <name evidence="2" type="ORF">AVDCRST_MAG52-1259</name>
</gene>
<dbReference type="AlphaFoldDB" id="A0A6J4HVW3"/>
<sequence>MRHARAEGREAESEGQDQQQPDDDAVPARWSTATRWSLQGPGLARPSTVPAGTVYRVRHSTSQGDD</sequence>
<evidence type="ECO:0000313" key="2">
    <source>
        <dbReference type="EMBL" id="CAA9234885.1"/>
    </source>
</evidence>
<feature type="compositionally biased region" description="Basic and acidic residues" evidence="1">
    <location>
        <begin position="1"/>
        <end position="12"/>
    </location>
</feature>
<evidence type="ECO:0000256" key="1">
    <source>
        <dbReference type="SAM" id="MobiDB-lite"/>
    </source>
</evidence>
<accession>A0A6J4HVW3</accession>
<feature type="region of interest" description="Disordered" evidence="1">
    <location>
        <begin position="1"/>
        <end position="66"/>
    </location>
</feature>
<reference evidence="2" key="1">
    <citation type="submission" date="2020-02" db="EMBL/GenBank/DDBJ databases">
        <authorList>
            <person name="Meier V. D."/>
        </authorList>
    </citation>
    <scope>NUCLEOTIDE SEQUENCE</scope>
    <source>
        <strain evidence="2">AVDCRST_MAG52</strain>
    </source>
</reference>
<protein>
    <submittedName>
        <fullName evidence="2">Uncharacterized protein</fullName>
    </submittedName>
</protein>
<name>A0A6J4HVW3_9ACTN</name>
<proteinExistence type="predicted"/>
<organism evidence="2">
    <name type="scientific">uncultured Blastococcus sp</name>
    <dbReference type="NCBI Taxonomy" id="217144"/>
    <lineage>
        <taxon>Bacteria</taxon>
        <taxon>Bacillati</taxon>
        <taxon>Actinomycetota</taxon>
        <taxon>Actinomycetes</taxon>
        <taxon>Geodermatophilales</taxon>
        <taxon>Geodermatophilaceae</taxon>
        <taxon>Blastococcus</taxon>
        <taxon>environmental samples</taxon>
    </lineage>
</organism>